<reference evidence="3" key="1">
    <citation type="journal article" date="2020" name="Phytopathology">
        <title>Genome sequence and comparative analysis of Colletotrichum gloeosporioides isolated from Liriodendron leaves.</title>
        <authorList>
            <person name="Fu F.F."/>
            <person name="Hao Z."/>
            <person name="Wang P."/>
            <person name="Lu Y."/>
            <person name="Xue L.J."/>
            <person name="Wei G."/>
            <person name="Tian Y."/>
            <person name="Baishi H."/>
            <person name="Xu H."/>
            <person name="Shi J."/>
            <person name="Cheng T."/>
            <person name="Wang G."/>
            <person name="Yi Y."/>
            <person name="Chen J."/>
        </authorList>
    </citation>
    <scope>NUCLEOTIDE SEQUENCE</scope>
    <source>
        <strain evidence="3">Lc1</strain>
    </source>
</reference>
<feature type="compositionally biased region" description="Low complexity" evidence="1">
    <location>
        <begin position="1"/>
        <end position="16"/>
    </location>
</feature>
<feature type="compositionally biased region" description="Basic and acidic residues" evidence="1">
    <location>
        <begin position="33"/>
        <end position="42"/>
    </location>
</feature>
<feature type="region of interest" description="Disordered" evidence="1">
    <location>
        <begin position="95"/>
        <end position="141"/>
    </location>
</feature>
<evidence type="ECO:0000256" key="1">
    <source>
        <dbReference type="SAM" id="MobiDB-lite"/>
    </source>
</evidence>
<dbReference type="RefSeq" id="XP_045267757.1">
    <property type="nucleotide sequence ID" value="XM_045406465.1"/>
</dbReference>
<dbReference type="EMBL" id="WVTB01000019">
    <property type="protein sequence ID" value="KAF3808598.1"/>
    <property type="molecule type" value="Genomic_DNA"/>
</dbReference>
<evidence type="ECO:0000313" key="4">
    <source>
        <dbReference type="Proteomes" id="UP000613401"/>
    </source>
</evidence>
<evidence type="ECO:0000313" key="3">
    <source>
        <dbReference type="EMBL" id="KAF3808598.1"/>
    </source>
</evidence>
<keyword evidence="2" id="KW-0472">Membrane</keyword>
<gene>
    <name evidence="3" type="ORF">GCG54_00006464</name>
</gene>
<feature type="region of interest" description="Disordered" evidence="1">
    <location>
        <begin position="1"/>
        <end position="65"/>
    </location>
</feature>
<keyword evidence="4" id="KW-1185">Reference proteome</keyword>
<keyword evidence="2" id="KW-0812">Transmembrane</keyword>
<organism evidence="3 4">
    <name type="scientific">Colletotrichum gloeosporioides</name>
    <name type="common">Anthracnose fungus</name>
    <name type="synonym">Glomerella cingulata</name>
    <dbReference type="NCBI Taxonomy" id="474922"/>
    <lineage>
        <taxon>Eukaryota</taxon>
        <taxon>Fungi</taxon>
        <taxon>Dikarya</taxon>
        <taxon>Ascomycota</taxon>
        <taxon>Pezizomycotina</taxon>
        <taxon>Sordariomycetes</taxon>
        <taxon>Hypocreomycetidae</taxon>
        <taxon>Glomerellales</taxon>
        <taxon>Glomerellaceae</taxon>
        <taxon>Colletotrichum</taxon>
        <taxon>Colletotrichum gloeosporioides species complex</taxon>
    </lineage>
</organism>
<dbReference type="Proteomes" id="UP000613401">
    <property type="component" value="Unassembled WGS sequence"/>
</dbReference>
<dbReference type="AlphaFoldDB" id="A0A8H4CR89"/>
<keyword evidence="2" id="KW-1133">Transmembrane helix</keyword>
<sequence>MSALRSSRLQSALRQRIPGPVQYAPRRTYAAHEPPRDTRTYHGGDQPPPAGSAEQKVPTRPDEVKNRGTVYAITGVAITLGAFFTFLIGSPDRAATLADSSTRSGGGPLLSGPLSGKEGAEKDLEATTGRHPNHGGRGSPA</sequence>
<comment type="caution">
    <text evidence="3">The sequence shown here is derived from an EMBL/GenBank/DDBJ whole genome shotgun (WGS) entry which is preliminary data.</text>
</comment>
<feature type="transmembrane region" description="Helical" evidence="2">
    <location>
        <begin position="70"/>
        <end position="89"/>
    </location>
</feature>
<name>A0A8H4CR89_COLGL</name>
<dbReference type="GeneID" id="69013612"/>
<reference evidence="3" key="2">
    <citation type="submission" date="2020-03" db="EMBL/GenBank/DDBJ databases">
        <authorList>
            <person name="Fu F.-F."/>
            <person name="Chen J."/>
        </authorList>
    </citation>
    <scope>NUCLEOTIDE SEQUENCE</scope>
    <source>
        <strain evidence="3">Lc1</strain>
    </source>
</reference>
<evidence type="ECO:0000256" key="2">
    <source>
        <dbReference type="SAM" id="Phobius"/>
    </source>
</evidence>
<proteinExistence type="predicted"/>
<accession>A0A8H4CR89</accession>
<protein>
    <submittedName>
        <fullName evidence="3">Uncharacterized protein</fullName>
    </submittedName>
</protein>